<organism evidence="3 4">
    <name type="scientific">Streptomyces gobitricini</name>
    <dbReference type="NCBI Taxonomy" id="68211"/>
    <lineage>
        <taxon>Bacteria</taxon>
        <taxon>Bacillati</taxon>
        <taxon>Actinomycetota</taxon>
        <taxon>Actinomycetes</taxon>
        <taxon>Kitasatosporales</taxon>
        <taxon>Streptomycetaceae</taxon>
        <taxon>Streptomyces</taxon>
    </lineage>
</organism>
<name>A0ABP5ZFB3_9ACTN</name>
<evidence type="ECO:0000256" key="2">
    <source>
        <dbReference type="SAM" id="SignalP"/>
    </source>
</evidence>
<comment type="caution">
    <text evidence="3">The sequence shown here is derived from an EMBL/GenBank/DDBJ whole genome shotgun (WGS) entry which is preliminary data.</text>
</comment>
<feature type="signal peptide" evidence="2">
    <location>
        <begin position="1"/>
        <end position="15"/>
    </location>
</feature>
<dbReference type="Proteomes" id="UP001499942">
    <property type="component" value="Unassembled WGS sequence"/>
</dbReference>
<dbReference type="PROSITE" id="PS51257">
    <property type="entry name" value="PROKAR_LIPOPROTEIN"/>
    <property type="match status" value="1"/>
</dbReference>
<keyword evidence="2" id="KW-0732">Signal</keyword>
<evidence type="ECO:0000256" key="1">
    <source>
        <dbReference type="SAM" id="MobiDB-lite"/>
    </source>
</evidence>
<evidence type="ECO:0000313" key="4">
    <source>
        <dbReference type="Proteomes" id="UP001499942"/>
    </source>
</evidence>
<dbReference type="Gene3D" id="2.50.20.20">
    <property type="match status" value="1"/>
</dbReference>
<dbReference type="EMBL" id="BAAASR010000016">
    <property type="protein sequence ID" value="GAA2495939.1"/>
    <property type="molecule type" value="Genomic_DNA"/>
</dbReference>
<keyword evidence="4" id="KW-1185">Reference proteome</keyword>
<reference evidence="4" key="1">
    <citation type="journal article" date="2019" name="Int. J. Syst. Evol. Microbiol.">
        <title>The Global Catalogue of Microorganisms (GCM) 10K type strain sequencing project: providing services to taxonomists for standard genome sequencing and annotation.</title>
        <authorList>
            <consortium name="The Broad Institute Genomics Platform"/>
            <consortium name="The Broad Institute Genome Sequencing Center for Infectious Disease"/>
            <person name="Wu L."/>
            <person name="Ma J."/>
        </authorList>
    </citation>
    <scope>NUCLEOTIDE SEQUENCE [LARGE SCALE GENOMIC DNA]</scope>
    <source>
        <strain evidence="4">JCM 5062</strain>
    </source>
</reference>
<dbReference type="RefSeq" id="WP_344361078.1">
    <property type="nucleotide sequence ID" value="NZ_BAAASR010000016.1"/>
</dbReference>
<sequence>MSSTALRTFTRPALAALCAAAVLGLTACGSPGSSGDRTKDTGPFPGLSGPQIANNAIKATKKADSLTLDANLKTPEGQIKAFMALDTKGQCAGTITMGDTGTMELIKDGKVAYLRFDEAFLRDQSEGGSPEETEAVLKMLKGRWMKTDVTDPEAKDSLEMCELDSMLAEFETGINSAKRGEETTVNGKKALTLTETDGDETYTIYVATEGEPYLLRVEQKGGEEPGTISFLDYDKPVPAKKPAAKDIVDLDELGAQ</sequence>
<keyword evidence="3" id="KW-0449">Lipoprotein</keyword>
<feature type="region of interest" description="Disordered" evidence="1">
    <location>
        <begin position="30"/>
        <end position="50"/>
    </location>
</feature>
<gene>
    <name evidence="3" type="ORF">GCM10010393_29970</name>
</gene>
<feature type="chain" id="PRO_5046453028" evidence="2">
    <location>
        <begin position="16"/>
        <end position="256"/>
    </location>
</feature>
<accession>A0ABP5ZFB3</accession>
<proteinExistence type="predicted"/>
<protein>
    <submittedName>
        <fullName evidence="3">Lipoprotein</fullName>
    </submittedName>
</protein>
<evidence type="ECO:0000313" key="3">
    <source>
        <dbReference type="EMBL" id="GAA2495939.1"/>
    </source>
</evidence>